<name>A0ABQ4I235_9ACTN</name>
<keyword evidence="1" id="KW-0677">Repeat</keyword>
<dbReference type="Pfam" id="PF25023">
    <property type="entry name" value="TEN_YD-shell"/>
    <property type="match status" value="1"/>
</dbReference>
<organism evidence="4 5">
    <name type="scientific">Micromonospora andamanensis</name>
    <dbReference type="NCBI Taxonomy" id="1287068"/>
    <lineage>
        <taxon>Bacteria</taxon>
        <taxon>Bacillati</taxon>
        <taxon>Actinomycetota</taxon>
        <taxon>Actinomycetes</taxon>
        <taxon>Micromonosporales</taxon>
        <taxon>Micromonosporaceae</taxon>
        <taxon>Micromonospora</taxon>
    </lineage>
</organism>
<dbReference type="InterPro" id="IPR050708">
    <property type="entry name" value="T6SS_VgrG/RHS"/>
</dbReference>
<evidence type="ECO:0000313" key="5">
    <source>
        <dbReference type="Proteomes" id="UP000647017"/>
    </source>
</evidence>
<dbReference type="PANTHER" id="PTHR32305:SF17">
    <property type="entry name" value="TRNA NUCLEASE WAPA"/>
    <property type="match status" value="1"/>
</dbReference>
<evidence type="ECO:0000313" key="4">
    <source>
        <dbReference type="EMBL" id="GIJ11922.1"/>
    </source>
</evidence>
<feature type="domain" description="Teneurin-like YD-shell" evidence="3">
    <location>
        <begin position="1686"/>
        <end position="1757"/>
    </location>
</feature>
<evidence type="ECO:0000256" key="2">
    <source>
        <dbReference type="SAM" id="MobiDB-lite"/>
    </source>
</evidence>
<dbReference type="Gene3D" id="2.180.10.10">
    <property type="entry name" value="RHS repeat-associated core"/>
    <property type="match status" value="2"/>
</dbReference>
<dbReference type="InterPro" id="IPR006530">
    <property type="entry name" value="YD"/>
</dbReference>
<dbReference type="PANTHER" id="PTHR32305">
    <property type="match status" value="1"/>
</dbReference>
<dbReference type="InterPro" id="IPR022385">
    <property type="entry name" value="Rhs_assc_core"/>
</dbReference>
<comment type="caution">
    <text evidence="4">The sequence shown here is derived from an EMBL/GenBank/DDBJ whole genome shotgun (WGS) entry which is preliminary data.</text>
</comment>
<keyword evidence="5" id="KW-1185">Reference proteome</keyword>
<protein>
    <submittedName>
        <fullName evidence="4">Type IV secretion protein Rhs</fullName>
    </submittedName>
</protein>
<gene>
    <name evidence="4" type="ORF">Van01_51360</name>
</gene>
<accession>A0ABQ4I235</accession>
<dbReference type="Pfam" id="PF05593">
    <property type="entry name" value="RHS_repeat"/>
    <property type="match status" value="2"/>
</dbReference>
<dbReference type="NCBIfam" id="TIGR01643">
    <property type="entry name" value="YD_repeat_2x"/>
    <property type="match status" value="2"/>
</dbReference>
<dbReference type="InterPro" id="IPR031325">
    <property type="entry name" value="RHS_repeat"/>
</dbReference>
<feature type="region of interest" description="Disordered" evidence="2">
    <location>
        <begin position="1777"/>
        <end position="1796"/>
    </location>
</feature>
<evidence type="ECO:0000259" key="3">
    <source>
        <dbReference type="Pfam" id="PF25023"/>
    </source>
</evidence>
<reference evidence="4 5" key="1">
    <citation type="submission" date="2021-01" db="EMBL/GenBank/DDBJ databases">
        <title>Whole genome shotgun sequence of Verrucosispora andamanensis NBRC 109075.</title>
        <authorList>
            <person name="Komaki H."/>
            <person name="Tamura T."/>
        </authorList>
    </citation>
    <scope>NUCLEOTIDE SEQUENCE [LARGE SCALE GENOMIC DNA]</scope>
    <source>
        <strain evidence="4 5">NBRC 109075</strain>
    </source>
</reference>
<dbReference type="NCBIfam" id="TIGR03696">
    <property type="entry name" value="Rhs_assc_core"/>
    <property type="match status" value="1"/>
</dbReference>
<feature type="region of interest" description="Disordered" evidence="2">
    <location>
        <begin position="43"/>
        <end position="65"/>
    </location>
</feature>
<evidence type="ECO:0000256" key="1">
    <source>
        <dbReference type="ARBA" id="ARBA00022737"/>
    </source>
</evidence>
<proteinExistence type="predicted"/>
<sequence length="2023" mass="217248">MGAVMALTVVTPVQAREPIDGTDGPAPVQWSTPQNVRSVPVRPVAGRTAAPSSPRALTGDPDVTWPPAGTAEVNLTTRAAAAGTLPVAAAAAVSAGATKRSTAVGTAPQRVRVAVRDRAATAKAGVDGLVLAVRRADGRAEAAPVKVSVDYSSFRHAFGGDWASRLRLVPLDGAADPTGVRNDVTAGRVSAQVTVSGTDATYALMAAPAGSAGDYTATSLSPEGRWQVSTSSGAFAWTYPMRVPPVPGGLTPEIAASYNSQAVDGRVAARNNQPSWLGEGWNLGEAFVERSYKACADDMGSGANNTEKTGDLCWETQNATLSFGSRSGRLVSLDADGDNWRLMDDDGTRIQRLTGAVNGDDDGERWVLTATDGTRYHFGLNRLPGWASGKQETRSVWTVPVYANEASDPAGTGYVAGNFAASKKDKQAYRWNLDYVVDPNGNAMSYYYATESNKYGANLGRTVVDYVRGGWLERIEYGLRDTNAYAEAPAQVLFSVADRCVPGSSNCAKTNKPAWPDVPWEQECTAAPCTGKYSPTFWSSKRLTTVTTRILPTTGDYVPVDRWNADHSYPDPGDGTSAALWLTQIRHTGARGSEAPLPPVRFVGTFYPNRVNSATDGLPALNKLRVTSILAESGGKTDVSYSERECGTTVPAGNTKRCFPVTWTAPEEADPTDDWFHKYVVTQTVEDDHVLGGTGGGSEDIVTSYTYLGGAAWAKNVDPLVPTAKQTWNEWRGYQKVEVRKGDPAGQRSLTRYQYFRGMNGQSVEDSTGTVMVDAEPLAGFLREEITYNGDGGSEVEGEIHTPWKRSVATQGPFTAYQVENSRTVTRTRLSSGTYRSTRVDTTHDHYGNAIEVDDHGDTAVSGDERCTKTTYEQRVDQWMMDLPKQTTTVAVDCDRTPTLPADAIADEQATYDGAGNLAKTEVVSGYTGGEPTWLTTATSTYDMYGRVTETTDSLDRTSKTAYTETRGLTTRTKATDPLGHTVTTDTEPAWGAVVKTTDANGRSSTVKYDPLGRIVEVWQPGRLTTDPASIKYGYEIRNAGGPSWVRTESLAANGNYVTAYQLLDGLLRPRQTQAPSPVGGRIITDTWYDSRGLVARTNAAYHNGDAGPGTTLVVPDAGAVPSATVTVYDGAGRETDSIHLVRNTERWRTRTYHGGDHTSVVPPDGGTATTTHVDARGRTVKLVQYATRPQSGPPSGAGNTTRYSYTPGDALASVTDAAGNVWRYSYDVLGRTVSAEDPDKGDSTMTYDNAGQLLTITDARGKTTASSYDALGRLTETRLGSATGTLLTKRVYDTLTGGKGLPTSSTRYVDGNAYTRQVTGYDAAGRPTGDETVIPATETEVKGTYKTSYEYMHDGSIKKVILPMLGGDLWGETLNFTYTNLGQRDTVKGWTTYVGKTEYNELGEVAQVEMEERVGKRLAFTPYYEEDTRRLTKTLVERDKPESPFANDLTYQYDHVGNVRAITDRTIGHEQDRQCFDYDQLRRMTRAWTAEQDCTVAPSTGTVGGPAPYWHSYSYDAIGNRKQVVRHGVGGAADSTSTYAYPTPGDGVVRPHAVTSVVTGSTTATYGYDATGNMTSRPGPSGTQTLAWDDEGRLASIASGAQRTEYRYDADGEVLIRRDPGKVTLFLASGEVTVDTATGSKRGTRVYDGIGVRTASGLTWTVADRHGTNTVAIHSGTLEVTPRRTDPFGNARGANPAWPAGDRGFVGGFTNLGTGLVRLGAREYDPLLGRFISVDPIIDPADPQQMNAYAYSNNNPATMSDPDGLRFSCPDGDCGGHRGPSANKKGKKHTAAKAPGTSYSKKMYKLYKKRQMRSWKWAPQCDSCHFHAVKAKKKAGRAAFGQHGRSWDENEVMRDQAYREVGAAQGREDTARHEADEQQAQKAREAAECEASFWCRNSGIVHKVVDIATTIAAGAASAAVCGLTAGIGCLVVVGAAAGMLVGGTAHVGAAHLIGEEITDEKVVGWTLKSAAQGGVAAARKGLGIGGWALSKIYRTGGRAGVQNQLGRARDFASKREHWRFDL</sequence>
<dbReference type="Proteomes" id="UP000647017">
    <property type="component" value="Unassembled WGS sequence"/>
</dbReference>
<dbReference type="EMBL" id="BOOZ01000040">
    <property type="protein sequence ID" value="GIJ11922.1"/>
    <property type="molecule type" value="Genomic_DNA"/>
</dbReference>
<dbReference type="InterPro" id="IPR056823">
    <property type="entry name" value="TEN-like_YD-shell"/>
</dbReference>